<dbReference type="GO" id="GO:0006310">
    <property type="term" value="P:DNA recombination"/>
    <property type="evidence" value="ECO:0007669"/>
    <property type="project" value="UniProtKB-KW"/>
</dbReference>
<keyword evidence="5" id="KW-1185">Reference proteome</keyword>
<dbReference type="Pfam" id="PF17293">
    <property type="entry name" value="Arm-DNA-bind_5"/>
    <property type="match status" value="1"/>
</dbReference>
<dbReference type="InterPro" id="IPR013762">
    <property type="entry name" value="Integrase-like_cat_sf"/>
</dbReference>
<organism evidence="4 5">
    <name type="scientific">Mucilaginibacter gotjawali</name>
    <dbReference type="NCBI Taxonomy" id="1550579"/>
    <lineage>
        <taxon>Bacteria</taxon>
        <taxon>Pseudomonadati</taxon>
        <taxon>Bacteroidota</taxon>
        <taxon>Sphingobacteriia</taxon>
        <taxon>Sphingobacteriales</taxon>
        <taxon>Sphingobacteriaceae</taxon>
        <taxon>Mucilaginibacter</taxon>
    </lineage>
</organism>
<dbReference type="AlphaFoldDB" id="A0A0X8X1J4"/>
<dbReference type="SUPFAM" id="SSF56349">
    <property type="entry name" value="DNA breaking-rejoining enzymes"/>
    <property type="match status" value="1"/>
</dbReference>
<dbReference type="PANTHER" id="PTHR30349:SF64">
    <property type="entry name" value="PROPHAGE INTEGRASE INTD-RELATED"/>
    <property type="match status" value="1"/>
</dbReference>
<dbReference type="PROSITE" id="PS51898">
    <property type="entry name" value="TYR_RECOMBINASE"/>
    <property type="match status" value="1"/>
</dbReference>
<dbReference type="RefSeq" id="WP_096349354.1">
    <property type="nucleotide sequence ID" value="NZ_AP017313.1"/>
</dbReference>
<dbReference type="InterPro" id="IPR035386">
    <property type="entry name" value="Arm-DNA-bind_5"/>
</dbReference>
<dbReference type="Proteomes" id="UP000218263">
    <property type="component" value="Chromosome"/>
</dbReference>
<name>A0A0X8X1J4_9SPHI</name>
<dbReference type="CDD" id="cd01185">
    <property type="entry name" value="INTN1_C_like"/>
    <property type="match status" value="1"/>
</dbReference>
<protein>
    <submittedName>
        <fullName evidence="4">Site-specific tyrosine recombinase XerC</fullName>
    </submittedName>
</protein>
<proteinExistence type="inferred from homology"/>
<dbReference type="InterPro" id="IPR010998">
    <property type="entry name" value="Integrase_recombinase_N"/>
</dbReference>
<evidence type="ECO:0000313" key="5">
    <source>
        <dbReference type="Proteomes" id="UP000218263"/>
    </source>
</evidence>
<sequence>MLDKSFGLLFFLKQSQNQNDDRYIYLKITVNGKSKELSTKRKCEVSRWGAHLGRAIGNKESVKALNAYLDEMEQQVYQAKKRLIESDKDISAQAIKDILTGNYDQKRMILETFRHHNDQMKELEGIDYARGTIGRYEISYGHTKAFMKWMYGTDEDKDIRKLDHEFISQYSFWLKTVRKCNHNSTVKYLANFKKIVLICVKNRWLPADPFSNFKMTKKKVERTALTELELRRLETKNIQTGRLQVVRDIFLFSCYTGLAYIDVQKLRREDIKYGEDKKFWIIVHRQKTNAPSRIPLLIQAQSILLKYKDDPKCSHAGTALPVLTNQKMNSYLKEIAGCCGIKTELTFHIARHTFATTVTLNNGVPIESVSKMLGHADIKQTQHYAKMQDYKVSRDMLILEENLLGKGKLEEEEENAVLSIY</sequence>
<dbReference type="KEGG" id="mgot:MgSA37_00133"/>
<dbReference type="InterPro" id="IPR025269">
    <property type="entry name" value="SAM-like_dom"/>
</dbReference>
<evidence type="ECO:0000256" key="2">
    <source>
        <dbReference type="ARBA" id="ARBA00023125"/>
    </source>
</evidence>
<keyword evidence="3" id="KW-0233">DNA recombination</keyword>
<evidence type="ECO:0000256" key="1">
    <source>
        <dbReference type="ARBA" id="ARBA00008857"/>
    </source>
</evidence>
<dbReference type="InterPro" id="IPR011010">
    <property type="entry name" value="DNA_brk_join_enz"/>
</dbReference>
<dbReference type="OrthoDB" id="892893at2"/>
<accession>A0A0X8X1J4</accession>
<evidence type="ECO:0000313" key="4">
    <source>
        <dbReference type="EMBL" id="BAU51984.1"/>
    </source>
</evidence>
<dbReference type="InterPro" id="IPR050090">
    <property type="entry name" value="Tyrosine_recombinase_XerCD"/>
</dbReference>
<keyword evidence="2" id="KW-0238">DNA-binding</keyword>
<dbReference type="GO" id="GO:0015074">
    <property type="term" value="P:DNA integration"/>
    <property type="evidence" value="ECO:0007669"/>
    <property type="project" value="InterPro"/>
</dbReference>
<dbReference type="GO" id="GO:0003677">
    <property type="term" value="F:DNA binding"/>
    <property type="evidence" value="ECO:0007669"/>
    <property type="project" value="UniProtKB-KW"/>
</dbReference>
<dbReference type="InterPro" id="IPR002104">
    <property type="entry name" value="Integrase_catalytic"/>
</dbReference>
<dbReference type="Gene3D" id="1.10.443.10">
    <property type="entry name" value="Intergrase catalytic core"/>
    <property type="match status" value="1"/>
</dbReference>
<reference evidence="4 5" key="1">
    <citation type="submission" date="2015-12" db="EMBL/GenBank/DDBJ databases">
        <title>Genome sequence of Mucilaginibacter gotjawali.</title>
        <authorList>
            <person name="Lee J.S."/>
            <person name="Lee K.C."/>
            <person name="Kim K.K."/>
            <person name="Lee B.W."/>
        </authorList>
    </citation>
    <scope>NUCLEOTIDE SEQUENCE [LARGE SCALE GENOMIC DNA]</scope>
    <source>
        <strain evidence="4 5">SA3-7</strain>
    </source>
</reference>
<comment type="similarity">
    <text evidence="1">Belongs to the 'phage' integrase family.</text>
</comment>
<dbReference type="PANTHER" id="PTHR30349">
    <property type="entry name" value="PHAGE INTEGRASE-RELATED"/>
    <property type="match status" value="1"/>
</dbReference>
<gene>
    <name evidence="4" type="ORF">MgSA37_00133</name>
</gene>
<dbReference type="EMBL" id="AP017313">
    <property type="protein sequence ID" value="BAU51984.1"/>
    <property type="molecule type" value="Genomic_DNA"/>
</dbReference>
<evidence type="ECO:0000256" key="3">
    <source>
        <dbReference type="ARBA" id="ARBA00023172"/>
    </source>
</evidence>
<dbReference type="Pfam" id="PF13102">
    <property type="entry name" value="Phage_int_SAM_5"/>
    <property type="match status" value="1"/>
</dbReference>
<dbReference type="Pfam" id="PF00589">
    <property type="entry name" value="Phage_integrase"/>
    <property type="match status" value="1"/>
</dbReference>
<dbReference type="Gene3D" id="1.10.150.130">
    <property type="match status" value="1"/>
</dbReference>